<dbReference type="AlphaFoldDB" id="A0A8R2NNR3"/>
<proteinExistence type="inferred from homology"/>
<dbReference type="PANTHER" id="PTHR11461:SF278">
    <property type="entry name" value="SERINE PROTEASE INHIBITOR 88EA"/>
    <property type="match status" value="1"/>
</dbReference>
<keyword evidence="4" id="KW-0732">Signal</keyword>
<dbReference type="GO" id="GO:0004867">
    <property type="term" value="F:serine-type endopeptidase inhibitor activity"/>
    <property type="evidence" value="ECO:0007669"/>
    <property type="project" value="UniProtKB-KW"/>
</dbReference>
<keyword evidence="2" id="KW-0722">Serine protease inhibitor</keyword>
<feature type="signal peptide" evidence="4">
    <location>
        <begin position="1"/>
        <end position="20"/>
    </location>
</feature>
<dbReference type="SUPFAM" id="SSF56574">
    <property type="entry name" value="Serpins"/>
    <property type="match status" value="1"/>
</dbReference>
<evidence type="ECO:0000256" key="1">
    <source>
        <dbReference type="ARBA" id="ARBA00022690"/>
    </source>
</evidence>
<dbReference type="KEGG" id="api:100568496"/>
<evidence type="ECO:0000256" key="3">
    <source>
        <dbReference type="RuleBase" id="RU000411"/>
    </source>
</evidence>
<protein>
    <recommendedName>
        <fullName evidence="5">Serpin domain-containing protein</fullName>
    </recommendedName>
</protein>
<dbReference type="Gene3D" id="3.30.497.10">
    <property type="entry name" value="Antithrombin, subunit I, domain 2"/>
    <property type="match status" value="1"/>
</dbReference>
<dbReference type="InterPro" id="IPR042185">
    <property type="entry name" value="Serpin_sf_2"/>
</dbReference>
<keyword evidence="1" id="KW-0646">Protease inhibitor</keyword>
<reference evidence="6" key="2">
    <citation type="submission" date="2022-06" db="UniProtKB">
        <authorList>
            <consortium name="EnsemblMetazoa"/>
        </authorList>
    </citation>
    <scope>IDENTIFICATION</scope>
</reference>
<feature type="chain" id="PRO_5035769752" description="Serpin domain-containing protein" evidence="4">
    <location>
        <begin position="21"/>
        <end position="347"/>
    </location>
</feature>
<accession>A0A8R2NNR3</accession>
<evidence type="ECO:0000259" key="5">
    <source>
        <dbReference type="SMART" id="SM00093"/>
    </source>
</evidence>
<dbReference type="EnsemblMetazoa" id="XM_029488040.1">
    <property type="protein sequence ID" value="XP_029343900.1"/>
    <property type="gene ID" value="LOC100568496"/>
</dbReference>
<dbReference type="PANTHER" id="PTHR11461">
    <property type="entry name" value="SERINE PROTEASE INHIBITOR, SERPIN"/>
    <property type="match status" value="1"/>
</dbReference>
<dbReference type="InterPro" id="IPR000215">
    <property type="entry name" value="Serpin_fam"/>
</dbReference>
<name>A0A8R2NNR3_ACYPI</name>
<organism evidence="6 7">
    <name type="scientific">Acyrthosiphon pisum</name>
    <name type="common">Pea aphid</name>
    <dbReference type="NCBI Taxonomy" id="7029"/>
    <lineage>
        <taxon>Eukaryota</taxon>
        <taxon>Metazoa</taxon>
        <taxon>Ecdysozoa</taxon>
        <taxon>Arthropoda</taxon>
        <taxon>Hexapoda</taxon>
        <taxon>Insecta</taxon>
        <taxon>Pterygota</taxon>
        <taxon>Neoptera</taxon>
        <taxon>Paraneoptera</taxon>
        <taxon>Hemiptera</taxon>
        <taxon>Sternorrhyncha</taxon>
        <taxon>Aphidomorpha</taxon>
        <taxon>Aphidoidea</taxon>
        <taxon>Aphididae</taxon>
        <taxon>Macrosiphini</taxon>
        <taxon>Acyrthosiphon</taxon>
    </lineage>
</organism>
<dbReference type="SMART" id="SM00093">
    <property type="entry name" value="SERPIN"/>
    <property type="match status" value="1"/>
</dbReference>
<dbReference type="InterPro" id="IPR042178">
    <property type="entry name" value="Serpin_sf_1"/>
</dbReference>
<evidence type="ECO:0000256" key="2">
    <source>
        <dbReference type="ARBA" id="ARBA00022900"/>
    </source>
</evidence>
<feature type="domain" description="Serpin" evidence="5">
    <location>
        <begin position="58"/>
        <end position="347"/>
    </location>
</feature>
<dbReference type="GeneID" id="100568496"/>
<evidence type="ECO:0000313" key="7">
    <source>
        <dbReference type="Proteomes" id="UP000007819"/>
    </source>
</evidence>
<evidence type="ECO:0000256" key="4">
    <source>
        <dbReference type="SAM" id="SignalP"/>
    </source>
</evidence>
<reference evidence="7" key="1">
    <citation type="submission" date="2010-06" db="EMBL/GenBank/DDBJ databases">
        <authorList>
            <person name="Jiang H."/>
            <person name="Abraham K."/>
            <person name="Ali S."/>
            <person name="Alsbrooks S.L."/>
            <person name="Anim B.N."/>
            <person name="Anosike U.S."/>
            <person name="Attaway T."/>
            <person name="Bandaranaike D.P."/>
            <person name="Battles P.K."/>
            <person name="Bell S.N."/>
            <person name="Bell A.V."/>
            <person name="Beltran B."/>
            <person name="Bickham C."/>
            <person name="Bustamante Y."/>
            <person name="Caleb T."/>
            <person name="Canada A."/>
            <person name="Cardenas V."/>
            <person name="Carter K."/>
            <person name="Chacko J."/>
            <person name="Chandrabose M.N."/>
            <person name="Chavez D."/>
            <person name="Chavez A."/>
            <person name="Chen L."/>
            <person name="Chu H.-S."/>
            <person name="Claassen K.J."/>
            <person name="Cockrell R."/>
            <person name="Collins M."/>
            <person name="Cooper J.A."/>
            <person name="Cree A."/>
            <person name="Curry S.M."/>
            <person name="Da Y."/>
            <person name="Dao M.D."/>
            <person name="Das B."/>
            <person name="Davila M.-L."/>
            <person name="Davy-Carroll L."/>
            <person name="Denson S."/>
            <person name="Dinh H."/>
            <person name="Ebong V.E."/>
            <person name="Edwards J.R."/>
            <person name="Egan A."/>
            <person name="El-Daye J."/>
            <person name="Escobedo L."/>
            <person name="Fernandez S."/>
            <person name="Fernando P.R."/>
            <person name="Flagg N."/>
            <person name="Forbes L.D."/>
            <person name="Fowler R.G."/>
            <person name="Fu Q."/>
            <person name="Gabisi R.A."/>
            <person name="Ganer J."/>
            <person name="Garbino Pronczuk A."/>
            <person name="Garcia R.M."/>
            <person name="Garner T."/>
            <person name="Garrett T.E."/>
            <person name="Gonzalez D.A."/>
            <person name="Hamid H."/>
            <person name="Hawkins E.S."/>
            <person name="Hirani K."/>
            <person name="Hogues M.E."/>
            <person name="Hollins B."/>
            <person name="Hsiao C.-H."/>
            <person name="Jabil R."/>
            <person name="James M.L."/>
            <person name="Jhangiani S.N."/>
            <person name="Johnson B."/>
            <person name="Johnson Q."/>
            <person name="Joshi V."/>
            <person name="Kalu J.B."/>
            <person name="Kam C."/>
            <person name="Kashfia A."/>
            <person name="Keebler J."/>
            <person name="Kisamo H."/>
            <person name="Kovar C.L."/>
            <person name="Lago L.A."/>
            <person name="Lai C.-Y."/>
            <person name="Laidlaw J."/>
            <person name="Lara F."/>
            <person name="Le T.-K."/>
            <person name="Lee S.L."/>
            <person name="Legall F.H."/>
            <person name="Lemon S.J."/>
            <person name="Lewis L.R."/>
            <person name="Li B."/>
            <person name="Liu Y."/>
            <person name="Liu Y.-S."/>
            <person name="Lopez J."/>
            <person name="Lozado R.J."/>
            <person name="Lu J."/>
            <person name="Madu R.C."/>
            <person name="Maheshwari M."/>
            <person name="Maheshwari R."/>
            <person name="Malloy K."/>
            <person name="Martinez E."/>
            <person name="Mathew T."/>
            <person name="Mercado I.C."/>
            <person name="Mercado C."/>
            <person name="Meyer B."/>
            <person name="Montgomery K."/>
            <person name="Morgan M.B."/>
            <person name="Munidasa M."/>
            <person name="Nazareth L.V."/>
            <person name="Nelson J."/>
            <person name="Ng B.M."/>
            <person name="Nguyen N.B."/>
            <person name="Nguyen P.Q."/>
            <person name="Nguyen T."/>
            <person name="Obregon M."/>
            <person name="Okwuonu G.O."/>
            <person name="Onwere C.G."/>
            <person name="Orozco G."/>
            <person name="Parra A."/>
            <person name="Patel S."/>
            <person name="Patil S."/>
            <person name="Perez A."/>
            <person name="Perez Y."/>
            <person name="Pham C."/>
            <person name="Primus E.L."/>
            <person name="Pu L.-L."/>
            <person name="Puazo M."/>
            <person name="Qin X."/>
            <person name="Quiroz J.B."/>
            <person name="Reese J."/>
            <person name="Richards S."/>
            <person name="Rives C.M."/>
            <person name="Robberts R."/>
            <person name="Ruiz S.J."/>
            <person name="Ruiz M.J."/>
            <person name="Santibanez J."/>
            <person name="Schneider B.W."/>
            <person name="Sisson I."/>
            <person name="Smith M."/>
            <person name="Sodergren E."/>
            <person name="Song X.-Z."/>
            <person name="Song B.B."/>
            <person name="Summersgill H."/>
            <person name="Thelus R."/>
            <person name="Thornton R.D."/>
            <person name="Trejos Z.Y."/>
            <person name="Usmani K."/>
            <person name="Vattathil S."/>
            <person name="Villasana D."/>
            <person name="Walker D.L."/>
            <person name="Wang S."/>
            <person name="Wang K."/>
            <person name="White C.S."/>
            <person name="Williams A.C."/>
            <person name="Williamson J."/>
            <person name="Wilson K."/>
            <person name="Woghiren I.O."/>
            <person name="Woodworth J.R."/>
            <person name="Worley K.C."/>
            <person name="Wright R.A."/>
            <person name="Wu W."/>
            <person name="Young L."/>
            <person name="Zhang L."/>
            <person name="Zhang J."/>
            <person name="Zhu Y."/>
            <person name="Muzny D.M."/>
            <person name="Weinstock G."/>
            <person name="Gibbs R.A."/>
        </authorList>
    </citation>
    <scope>NUCLEOTIDE SEQUENCE [LARGE SCALE GENOMIC DNA]</scope>
    <source>
        <strain evidence="7">LSR1</strain>
    </source>
</reference>
<dbReference type="Pfam" id="PF00079">
    <property type="entry name" value="Serpin"/>
    <property type="match status" value="1"/>
</dbReference>
<evidence type="ECO:0000313" key="6">
    <source>
        <dbReference type="EnsemblMetazoa" id="XP_029343900.1"/>
    </source>
</evidence>
<dbReference type="InterPro" id="IPR036186">
    <property type="entry name" value="Serpin_sf"/>
</dbReference>
<sequence length="347" mass="39818">MHWLCKCVIGLVMLATTTWSSTVAGVTQKCVPPGPGPSLNNTLYGKSYLYKLEQEFSIKLLQTLATSSNKNNLIFSPHSIYMVILITYFWSNEKNLRSFLHLPPDQDKMSVIQAYRMDKLFLSKRALNTSADYKFSSVNGIFYQYPIEECIAELLKDEMHKIDFAVNPELANKYINNWVSNHTNQIIKDLFPVGMITSRTILVLANAAYFNGYWSSGFDSTENDMFYTSPSKYEYVTMMKKTAVFKISNSSELGSRIIELPYKGGDISLFVILPNVNEEHGISQLSKMLSTNTIQNIVSSSQWRLDYVNVYLPKFNATHTIGDLREVNEVYNYNYVKNRFYVRFSSE</sequence>
<keyword evidence="7" id="KW-1185">Reference proteome</keyword>
<comment type="similarity">
    <text evidence="3">Belongs to the serpin family.</text>
</comment>
<dbReference type="OrthoDB" id="671595at2759"/>
<dbReference type="SMR" id="A0A8R2NNR3"/>
<dbReference type="InterPro" id="IPR023796">
    <property type="entry name" value="Serpin_dom"/>
</dbReference>
<dbReference type="Gene3D" id="2.30.39.10">
    <property type="entry name" value="Alpha-1-antitrypsin, domain 1"/>
    <property type="match status" value="1"/>
</dbReference>
<dbReference type="Proteomes" id="UP000007819">
    <property type="component" value="Chromosome A1"/>
</dbReference>
<dbReference type="RefSeq" id="XP_029343900.1">
    <property type="nucleotide sequence ID" value="XM_029488040.1"/>
</dbReference>
<dbReference type="GO" id="GO:0005615">
    <property type="term" value="C:extracellular space"/>
    <property type="evidence" value="ECO:0007669"/>
    <property type="project" value="InterPro"/>
</dbReference>